<name>A0A8X6VLD3_TRICX</name>
<dbReference type="Proteomes" id="UP000887159">
    <property type="component" value="Unassembled WGS sequence"/>
</dbReference>
<proteinExistence type="predicted"/>
<keyword evidence="2" id="KW-1185">Reference proteome</keyword>
<accession>A0A8X6VLD3</accession>
<protein>
    <submittedName>
        <fullName evidence="1">Uncharacterized protein</fullName>
    </submittedName>
</protein>
<comment type="caution">
    <text evidence="1">The sequence shown here is derived from an EMBL/GenBank/DDBJ whole genome shotgun (WGS) entry which is preliminary data.</text>
</comment>
<reference evidence="1" key="1">
    <citation type="submission" date="2020-08" db="EMBL/GenBank/DDBJ databases">
        <title>Multicomponent nature underlies the extraordinary mechanical properties of spider dragline silk.</title>
        <authorList>
            <person name="Kono N."/>
            <person name="Nakamura H."/>
            <person name="Mori M."/>
            <person name="Yoshida Y."/>
            <person name="Ohtoshi R."/>
            <person name="Malay A.D."/>
            <person name="Moran D.A.P."/>
            <person name="Tomita M."/>
            <person name="Numata K."/>
            <person name="Arakawa K."/>
        </authorList>
    </citation>
    <scope>NUCLEOTIDE SEQUENCE</scope>
</reference>
<organism evidence="1 2">
    <name type="scientific">Trichonephila clavipes</name>
    <name type="common">Golden silk orbweaver</name>
    <name type="synonym">Nephila clavipes</name>
    <dbReference type="NCBI Taxonomy" id="2585209"/>
    <lineage>
        <taxon>Eukaryota</taxon>
        <taxon>Metazoa</taxon>
        <taxon>Ecdysozoa</taxon>
        <taxon>Arthropoda</taxon>
        <taxon>Chelicerata</taxon>
        <taxon>Arachnida</taxon>
        <taxon>Araneae</taxon>
        <taxon>Araneomorphae</taxon>
        <taxon>Entelegynae</taxon>
        <taxon>Araneoidea</taxon>
        <taxon>Nephilidae</taxon>
        <taxon>Trichonephila</taxon>
    </lineage>
</organism>
<sequence>MIPAPGECTRSTKVETPIRNPITEKNPIFYTAVWWRGWFVAGLLHLRLRVQPRPKSEDFHDAENQQRPCRMIIQALKNS</sequence>
<gene>
    <name evidence="1" type="ORF">TNCV_658021</name>
</gene>
<dbReference type="EMBL" id="BMAU01021344">
    <property type="protein sequence ID" value="GFY17389.1"/>
    <property type="molecule type" value="Genomic_DNA"/>
</dbReference>
<evidence type="ECO:0000313" key="2">
    <source>
        <dbReference type="Proteomes" id="UP000887159"/>
    </source>
</evidence>
<evidence type="ECO:0000313" key="1">
    <source>
        <dbReference type="EMBL" id="GFY17389.1"/>
    </source>
</evidence>
<dbReference type="AlphaFoldDB" id="A0A8X6VLD3"/>